<dbReference type="OrthoDB" id="5291732at2"/>
<keyword evidence="1" id="KW-0732">Signal</keyword>
<dbReference type="STRING" id="658445.H744_1c1446"/>
<accession>A0A0C5WH58</accession>
<reference evidence="2 3" key="1">
    <citation type="submission" date="2013-05" db="EMBL/GenBank/DDBJ databases">
        <title>Complete genome sequence of the lipase-producing bacterium Photobacterium gaetbulicola Gung47.</title>
        <authorList>
            <person name="Kim Y.-O."/>
        </authorList>
    </citation>
    <scope>NUCLEOTIDE SEQUENCE [LARGE SCALE GENOMIC DNA]</scope>
    <source>
        <strain evidence="2 3">Gung47</strain>
    </source>
</reference>
<keyword evidence="3" id="KW-1185">Reference proteome</keyword>
<sequence length="251" mass="27545">MKYVVYLGVCLTSVSAFAQEEAVQDMSDPLAVYTQVGIGATDKGLNLKVGQTYETGRDDTAAMNIIEVKGFLGEKVGWQDGNDDSVDSLRFRNFHVNLTSGRGTQLDVNYDIASESGSASYSLIQALPQMGPVTVYPLVGLGASFINAANSEGEKLFGYALPGTFAVVGTYGKVAMSDKLWLNYNPMWFTTLSGSDSYVDFGLEGDSNVLKHEVALSYQFTPRFNARYFANWSQNEDFKDGGHRLEFNYQL</sequence>
<name>A0A0C5WH58_9GAMM</name>
<evidence type="ECO:0000313" key="3">
    <source>
        <dbReference type="Proteomes" id="UP000032303"/>
    </source>
</evidence>
<feature type="chain" id="PRO_5002195207" description="Lipoprotein" evidence="1">
    <location>
        <begin position="19"/>
        <end position="251"/>
    </location>
</feature>
<dbReference type="EMBL" id="CP005973">
    <property type="protein sequence ID" value="AJR06468.1"/>
    <property type="molecule type" value="Genomic_DNA"/>
</dbReference>
<feature type="signal peptide" evidence="1">
    <location>
        <begin position="1"/>
        <end position="18"/>
    </location>
</feature>
<dbReference type="KEGG" id="pgb:H744_1c1446"/>
<gene>
    <name evidence="2" type="ORF">H744_1c1446</name>
</gene>
<proteinExistence type="predicted"/>
<dbReference type="AlphaFoldDB" id="A0A0C5WH58"/>
<evidence type="ECO:0008006" key="4">
    <source>
        <dbReference type="Google" id="ProtNLM"/>
    </source>
</evidence>
<organism evidence="2 3">
    <name type="scientific">Photobacterium gaetbulicola Gung47</name>
    <dbReference type="NCBI Taxonomy" id="658445"/>
    <lineage>
        <taxon>Bacteria</taxon>
        <taxon>Pseudomonadati</taxon>
        <taxon>Pseudomonadota</taxon>
        <taxon>Gammaproteobacteria</taxon>
        <taxon>Vibrionales</taxon>
        <taxon>Vibrionaceae</taxon>
        <taxon>Photobacterium</taxon>
    </lineage>
</organism>
<evidence type="ECO:0000313" key="2">
    <source>
        <dbReference type="EMBL" id="AJR06468.1"/>
    </source>
</evidence>
<protein>
    <recommendedName>
        <fullName evidence="4">Lipoprotein</fullName>
    </recommendedName>
</protein>
<dbReference type="Proteomes" id="UP000032303">
    <property type="component" value="Chromosome 1"/>
</dbReference>
<evidence type="ECO:0000256" key="1">
    <source>
        <dbReference type="SAM" id="SignalP"/>
    </source>
</evidence>
<dbReference type="HOGENOM" id="CLU_092445_0_0_6"/>
<dbReference type="PATRIC" id="fig|658445.3.peg.1565"/>